<dbReference type="EMBL" id="FJVC01000439">
    <property type="protein sequence ID" value="CZT50637.1"/>
    <property type="molecule type" value="Genomic_DNA"/>
</dbReference>
<feature type="compositionally biased region" description="Basic and acidic residues" evidence="1">
    <location>
        <begin position="122"/>
        <end position="133"/>
    </location>
</feature>
<protein>
    <submittedName>
        <fullName evidence="2">Uncharacterized protein</fullName>
    </submittedName>
</protein>
<accession>A0A1E1MNG9</accession>
<dbReference type="AlphaFoldDB" id="A0A1E1MNG9"/>
<feature type="compositionally biased region" description="Acidic residues" evidence="1">
    <location>
        <begin position="166"/>
        <end position="175"/>
    </location>
</feature>
<reference evidence="3" key="1">
    <citation type="submission" date="2016-03" db="EMBL/GenBank/DDBJ databases">
        <authorList>
            <person name="Guldener U."/>
        </authorList>
    </citation>
    <scope>NUCLEOTIDE SEQUENCE [LARGE SCALE GENOMIC DNA]</scope>
</reference>
<organism evidence="2 3">
    <name type="scientific">Rhynchosporium secalis</name>
    <name type="common">Barley scald fungus</name>
    <dbReference type="NCBI Taxonomy" id="38038"/>
    <lineage>
        <taxon>Eukaryota</taxon>
        <taxon>Fungi</taxon>
        <taxon>Dikarya</taxon>
        <taxon>Ascomycota</taxon>
        <taxon>Pezizomycotina</taxon>
        <taxon>Leotiomycetes</taxon>
        <taxon>Helotiales</taxon>
        <taxon>Ploettnerulaceae</taxon>
        <taxon>Rhynchosporium</taxon>
    </lineage>
</organism>
<evidence type="ECO:0000313" key="3">
    <source>
        <dbReference type="Proteomes" id="UP000177625"/>
    </source>
</evidence>
<keyword evidence="3" id="KW-1185">Reference proteome</keyword>
<evidence type="ECO:0000256" key="1">
    <source>
        <dbReference type="SAM" id="MobiDB-lite"/>
    </source>
</evidence>
<dbReference type="Proteomes" id="UP000177625">
    <property type="component" value="Unassembled WGS sequence"/>
</dbReference>
<evidence type="ECO:0000313" key="2">
    <source>
        <dbReference type="EMBL" id="CZT50637.1"/>
    </source>
</evidence>
<proteinExistence type="predicted"/>
<feature type="region of interest" description="Disordered" evidence="1">
    <location>
        <begin position="90"/>
        <end position="186"/>
    </location>
</feature>
<sequence>MLLLPFVHQNHPGRFVPPAGHNNLWINWRVPDLRDQTKKAIKEREDILNKMSATIRLAVLAQINDARGPAKWKADSFTEISSIQADPTYQHEHTLRKNRLSPVSKSVGYLGHGDDQDNDDDCSNRAGDERSSELDDEENLSAEAGNQSGFSEADILVDKETTDGSNDSESDDEIDGGFSFTNFLET</sequence>
<name>A0A1E1MNG9_RHYSE</name>
<gene>
    <name evidence="2" type="ORF">RSE6_11656</name>
</gene>